<dbReference type="NCBIfam" id="NF008712">
    <property type="entry name" value="PRK11715.1-1"/>
    <property type="match status" value="1"/>
</dbReference>
<protein>
    <submittedName>
        <fullName evidence="3">Inner membrane protein CreD</fullName>
    </submittedName>
</protein>
<reference evidence="3 4" key="1">
    <citation type="submission" date="2018-06" db="EMBL/GenBank/DDBJ databases">
        <authorList>
            <consortium name="Pathogen Informatics"/>
            <person name="Doyle S."/>
        </authorList>
    </citation>
    <scope>NUCLEOTIDE SEQUENCE [LARGE SCALE GENOMIC DNA]</scope>
    <source>
        <strain evidence="3 4">NCTC13093</strain>
    </source>
</reference>
<sequence length="484" mass="54205">MQDSKSTQDNVDAQGLSQDETGGFISDKDKKNKESGFTALNKFEAKAKTSNLKNGAKETKPFNITWHAMILAGLGLLLLIPQLFFNLLLDERQEYLYKAKYAIMSPWGDELDIGAPVICIPIYKSVGEKTEESELYIFADKMDTSIDIDVTERKKGFYAASVYTASVSYKGSFSMTDLFDVLDNYQISGRPYLKILQDENSVIDKINKISFAGKEFEAESGKGAFGLDSIQIPLDTSHLDEEQISGRYDIDVSLIYRGGEHLSYRSLARNNSILIKGKGIVPGFEGDALPSKSNIEEHNFDALYNISNITTGMARYLIDDNISSKVAKTISLNLKQGFDQYTLVERLTKYVLLFIAITFGTVFVFEMVTRRFLSSLQFIIIGLALIMFYMVLLSLSEYVIFSLSYLIAALIMVCMISLYIKALFKDKRLTVIMFIMMSGTYGILFAIIHSHNYALIIGTATMLVLLGVIMYITSKLGLTEVKES</sequence>
<dbReference type="PANTHER" id="PTHR30092">
    <property type="entry name" value="INNER MEMBRANE PROTEIN CRED"/>
    <property type="match status" value="1"/>
</dbReference>
<dbReference type="PANTHER" id="PTHR30092:SF0">
    <property type="entry name" value="INNER MEMBRANE PROTEIN CRED"/>
    <property type="match status" value="1"/>
</dbReference>
<feature type="transmembrane region" description="Helical" evidence="2">
    <location>
        <begin position="347"/>
        <end position="365"/>
    </location>
</feature>
<proteinExistence type="predicted"/>
<organism evidence="3 4">
    <name type="scientific">Anaerobiospirillum thomasii</name>
    <dbReference type="NCBI Taxonomy" id="179995"/>
    <lineage>
        <taxon>Bacteria</taxon>
        <taxon>Pseudomonadati</taxon>
        <taxon>Pseudomonadota</taxon>
        <taxon>Gammaproteobacteria</taxon>
        <taxon>Aeromonadales</taxon>
        <taxon>Succinivibrionaceae</taxon>
        <taxon>Anaerobiospirillum</taxon>
    </lineage>
</organism>
<accession>A0A2X0WZ24</accession>
<name>A0A2X0WZ24_9GAMM</name>
<dbReference type="GO" id="GO:0005886">
    <property type="term" value="C:plasma membrane"/>
    <property type="evidence" value="ECO:0007669"/>
    <property type="project" value="TreeGrafter"/>
</dbReference>
<keyword evidence="2" id="KW-0472">Membrane</keyword>
<evidence type="ECO:0000313" key="4">
    <source>
        <dbReference type="Proteomes" id="UP000250086"/>
    </source>
</evidence>
<dbReference type="PIRSF" id="PIRSF004548">
    <property type="entry name" value="CreD"/>
    <property type="match status" value="1"/>
</dbReference>
<gene>
    <name evidence="3" type="primary">creD_2</name>
    <name evidence="3" type="ORF">NCTC13093_02215</name>
</gene>
<dbReference type="Pfam" id="PF06123">
    <property type="entry name" value="CreD"/>
    <property type="match status" value="1"/>
</dbReference>
<keyword evidence="2" id="KW-1133">Transmembrane helix</keyword>
<feature type="compositionally biased region" description="Polar residues" evidence="1">
    <location>
        <begin position="1"/>
        <end position="20"/>
    </location>
</feature>
<evidence type="ECO:0000313" key="3">
    <source>
        <dbReference type="EMBL" id="SPT70791.1"/>
    </source>
</evidence>
<feature type="transmembrane region" description="Helical" evidence="2">
    <location>
        <begin position="66"/>
        <end position="89"/>
    </location>
</feature>
<dbReference type="AlphaFoldDB" id="A0A2X0WZ24"/>
<dbReference type="EMBL" id="UAPV01000001">
    <property type="protein sequence ID" value="SPT70791.1"/>
    <property type="molecule type" value="Genomic_DNA"/>
</dbReference>
<feature type="region of interest" description="Disordered" evidence="1">
    <location>
        <begin position="1"/>
        <end position="31"/>
    </location>
</feature>
<feature type="transmembrane region" description="Helical" evidence="2">
    <location>
        <begin position="372"/>
        <end position="392"/>
    </location>
</feature>
<keyword evidence="2" id="KW-0812">Transmembrane</keyword>
<dbReference type="Proteomes" id="UP000250086">
    <property type="component" value="Unassembled WGS sequence"/>
</dbReference>
<evidence type="ECO:0000256" key="2">
    <source>
        <dbReference type="SAM" id="Phobius"/>
    </source>
</evidence>
<keyword evidence="4" id="KW-1185">Reference proteome</keyword>
<dbReference type="RefSeq" id="WP_181463215.1">
    <property type="nucleotide sequence ID" value="NZ_UAPV01000001.1"/>
</dbReference>
<feature type="transmembrane region" description="Helical" evidence="2">
    <location>
        <begin position="454"/>
        <end position="472"/>
    </location>
</feature>
<feature type="transmembrane region" description="Helical" evidence="2">
    <location>
        <begin position="398"/>
        <end position="420"/>
    </location>
</feature>
<dbReference type="InterPro" id="IPR010364">
    <property type="entry name" value="Uncharacterised_IM_CreD"/>
</dbReference>
<feature type="transmembrane region" description="Helical" evidence="2">
    <location>
        <begin position="429"/>
        <end position="448"/>
    </location>
</feature>
<evidence type="ECO:0000256" key="1">
    <source>
        <dbReference type="SAM" id="MobiDB-lite"/>
    </source>
</evidence>